<organism evidence="1 2">
    <name type="scientific">Melastoma candidum</name>
    <dbReference type="NCBI Taxonomy" id="119954"/>
    <lineage>
        <taxon>Eukaryota</taxon>
        <taxon>Viridiplantae</taxon>
        <taxon>Streptophyta</taxon>
        <taxon>Embryophyta</taxon>
        <taxon>Tracheophyta</taxon>
        <taxon>Spermatophyta</taxon>
        <taxon>Magnoliopsida</taxon>
        <taxon>eudicotyledons</taxon>
        <taxon>Gunneridae</taxon>
        <taxon>Pentapetalae</taxon>
        <taxon>rosids</taxon>
        <taxon>malvids</taxon>
        <taxon>Myrtales</taxon>
        <taxon>Melastomataceae</taxon>
        <taxon>Melastomatoideae</taxon>
        <taxon>Melastomateae</taxon>
        <taxon>Melastoma</taxon>
    </lineage>
</organism>
<name>A0ACB9P3L0_9MYRT</name>
<accession>A0ACB9P3L0</accession>
<proteinExistence type="predicted"/>
<protein>
    <submittedName>
        <fullName evidence="1">Uncharacterized protein</fullName>
    </submittedName>
</protein>
<keyword evidence="2" id="KW-1185">Reference proteome</keyword>
<gene>
    <name evidence="1" type="ORF">MLD38_026406</name>
</gene>
<evidence type="ECO:0000313" key="2">
    <source>
        <dbReference type="Proteomes" id="UP001057402"/>
    </source>
</evidence>
<evidence type="ECO:0000313" key="1">
    <source>
        <dbReference type="EMBL" id="KAI4341716.1"/>
    </source>
</evidence>
<dbReference type="EMBL" id="CM042886">
    <property type="protein sequence ID" value="KAI4341716.1"/>
    <property type="molecule type" value="Genomic_DNA"/>
</dbReference>
<comment type="caution">
    <text evidence="1">The sequence shown here is derived from an EMBL/GenBank/DDBJ whole genome shotgun (WGS) entry which is preliminary data.</text>
</comment>
<reference evidence="2" key="1">
    <citation type="journal article" date="2023" name="Front. Plant Sci.">
        <title>Chromosomal-level genome assembly of Melastoma candidum provides insights into trichome evolution.</title>
        <authorList>
            <person name="Zhong Y."/>
            <person name="Wu W."/>
            <person name="Sun C."/>
            <person name="Zou P."/>
            <person name="Liu Y."/>
            <person name="Dai S."/>
            <person name="Zhou R."/>
        </authorList>
    </citation>
    <scope>NUCLEOTIDE SEQUENCE [LARGE SCALE GENOMIC DNA]</scope>
</reference>
<dbReference type="Proteomes" id="UP001057402">
    <property type="component" value="Chromosome 7"/>
</dbReference>
<sequence length="419" mass="46301">MIIRIRSRDGVDRLDVPDPSSATLATIISLIETHLHIPSHLQSLSPNQSILLSKSPSDASSLSPDPSTPLSSLGLSHGSILYLYYDPSSFSRTSLPPPPPSFGPRRKMTIDDLVARQVRVVRQDSPHCSLASFDRDSAHSFQLFLSESLAFSVKRGGFLYGRVGDEGEVWVDFIYEPPQHGMDGRLVITRDPEEEKLVEAIAAGLGMRKVGFIVSRSIGEDRGTDGEYTMTAREVRLAAEYQAESGLAEWVTVVVKLEVNEDGGADVHFEAFQMSDVCVKLWKDGWFADEEGEGEGKEYDPKVTKMKKDVVVGGKDTKVVDNDFFLVVVKIADHEGPLSTAFPIENRNLPVMPRALKNHLDRMKSLPFVKRISDFHLLLFLARFLDVNADVPLLAECVSKQANVPDGYKLLIESMAASS</sequence>